<dbReference type="GO" id="GO:0003676">
    <property type="term" value="F:nucleic acid binding"/>
    <property type="evidence" value="ECO:0007669"/>
    <property type="project" value="InterPro"/>
</dbReference>
<dbReference type="GO" id="GO:0006281">
    <property type="term" value="P:DNA repair"/>
    <property type="evidence" value="ECO:0007669"/>
    <property type="project" value="InterPro"/>
</dbReference>
<feature type="coiled-coil region" evidence="6">
    <location>
        <begin position="334"/>
        <end position="361"/>
    </location>
</feature>
<dbReference type="eggNOG" id="COG0608">
    <property type="taxonomic scope" value="Bacteria"/>
</dbReference>
<dbReference type="EMBL" id="CP003154">
    <property type="protein sequence ID" value="AFL72810.1"/>
    <property type="molecule type" value="Genomic_DNA"/>
</dbReference>
<dbReference type="Pfam" id="PF17768">
    <property type="entry name" value="RecJ_OB"/>
    <property type="match status" value="1"/>
</dbReference>
<gene>
    <name evidence="10" type="ordered locus">Thivi_0758</name>
</gene>
<dbReference type="InterPro" id="IPR001667">
    <property type="entry name" value="DDH_dom"/>
</dbReference>
<dbReference type="PANTHER" id="PTHR30255">
    <property type="entry name" value="SINGLE-STRANDED-DNA-SPECIFIC EXONUCLEASE RECJ"/>
    <property type="match status" value="1"/>
</dbReference>
<comment type="similarity">
    <text evidence="1">Belongs to the RecJ family.</text>
</comment>
<organism evidence="10 11">
    <name type="scientific">Thiocystis violascens (strain ATCC 17096 / DSM 198 / 6111)</name>
    <name type="common">Chromatium violascens</name>
    <dbReference type="NCBI Taxonomy" id="765911"/>
    <lineage>
        <taxon>Bacteria</taxon>
        <taxon>Pseudomonadati</taxon>
        <taxon>Pseudomonadota</taxon>
        <taxon>Gammaproteobacteria</taxon>
        <taxon>Chromatiales</taxon>
        <taxon>Chromatiaceae</taxon>
        <taxon>Thiocystis</taxon>
    </lineage>
</organism>
<dbReference type="PANTHER" id="PTHR30255:SF2">
    <property type="entry name" value="SINGLE-STRANDED-DNA-SPECIFIC EXONUCLEASE RECJ"/>
    <property type="match status" value="1"/>
</dbReference>
<accession>I3Y742</accession>
<keyword evidence="5 10" id="KW-0269">Exonuclease</keyword>
<dbReference type="HOGENOM" id="CLU_009736_5_1_6"/>
<dbReference type="InterPro" id="IPR003156">
    <property type="entry name" value="DHHA1_dom"/>
</dbReference>
<keyword evidence="3" id="KW-0540">Nuclease</keyword>
<dbReference type="STRING" id="765911.Thivi_0758"/>
<dbReference type="InterPro" id="IPR038763">
    <property type="entry name" value="DHH_sf"/>
</dbReference>
<feature type="domain" description="DDH" evidence="7">
    <location>
        <begin position="94"/>
        <end position="252"/>
    </location>
</feature>
<dbReference type="Proteomes" id="UP000006062">
    <property type="component" value="Chromosome"/>
</dbReference>
<dbReference type="InterPro" id="IPR004610">
    <property type="entry name" value="RecJ"/>
</dbReference>
<dbReference type="InterPro" id="IPR041122">
    <property type="entry name" value="RecJ_OB"/>
</dbReference>
<dbReference type="Gene3D" id="3.90.1640.30">
    <property type="match status" value="1"/>
</dbReference>
<evidence type="ECO:0000256" key="4">
    <source>
        <dbReference type="ARBA" id="ARBA00022801"/>
    </source>
</evidence>
<reference evidence="10 11" key="1">
    <citation type="submission" date="2012-06" db="EMBL/GenBank/DDBJ databases">
        <title>Complete sequence of Thiocystis violascens DSM 198.</title>
        <authorList>
            <consortium name="US DOE Joint Genome Institute"/>
            <person name="Lucas S."/>
            <person name="Han J."/>
            <person name="Lapidus A."/>
            <person name="Cheng J.-F."/>
            <person name="Goodwin L."/>
            <person name="Pitluck S."/>
            <person name="Peters L."/>
            <person name="Ovchinnikova G."/>
            <person name="Teshima H."/>
            <person name="Detter J.C."/>
            <person name="Han C."/>
            <person name="Tapia R."/>
            <person name="Land M."/>
            <person name="Hauser L."/>
            <person name="Kyrpides N."/>
            <person name="Ivanova N."/>
            <person name="Pagani I."/>
            <person name="Vogl K."/>
            <person name="Liu Z."/>
            <person name="Frigaard N.-U."/>
            <person name="Bryant D."/>
            <person name="Woyke T."/>
        </authorList>
    </citation>
    <scope>NUCLEOTIDE SEQUENCE [LARGE SCALE GENOMIC DNA]</scope>
    <source>
        <strain evidence="11">ATCC 17096 / DSM 198 / 6111</strain>
    </source>
</reference>
<feature type="domain" description="DHHA1" evidence="8">
    <location>
        <begin position="380"/>
        <end position="473"/>
    </location>
</feature>
<sequence length="594" mass="63728">MQKIGIVVSEHRLTDQVHQTPVTPIQIRRIPNHADIAVARNPVELLAALYANRGLTDAGEAAPGLGALESMGALHGLDRAVALLADQLRAGGHLLIVGDYDADGATGSALAVRGLRALGAARVSYLVPSRFAFGYGLSPAVVEAALTQRPDLIVTVDNGIASIAGVTRARELGIPVLVTDHHLPGDQLPDAAAIVNPNQPDCAFPSKHLAGVGVVFYLLAALRAHLRETGWFEAGRVAPNLAELLDLVALGTVADVVILDRNNRILVEQGLRRIRAGRCCPGILALLQVAGRDPSRATTTDLGFFAAPRLNAAGRLEEMSLGVECLLTDDTARAVAMAQELDGLNRRRREIEGEMKDQAELLLDALCLDGETLPLALCLFGEDWHQGVSGIVAARIRERYHRPVIAFAEAGDGLLRGSARSIDGLHIRDAIDRVDRHHPGLIERFGGHAMAAGLTLRAEGLEDFRDAFIEAVRAQLGDLPRQPEIRSDGPLPGGLMTLDTAEALRLGGPWGKGFPEPCFDGGFEVLQARIVGERHLKLRVAMPDGEPIDAIGFNLGEKLPEARGRVRLAYRLDVNDYRGVRSPQLILEDLQADL</sequence>
<evidence type="ECO:0000256" key="3">
    <source>
        <dbReference type="ARBA" id="ARBA00022722"/>
    </source>
</evidence>
<evidence type="ECO:0000256" key="1">
    <source>
        <dbReference type="ARBA" id="ARBA00005915"/>
    </source>
</evidence>
<dbReference type="SUPFAM" id="SSF64182">
    <property type="entry name" value="DHH phosphoesterases"/>
    <property type="match status" value="1"/>
</dbReference>
<keyword evidence="4" id="KW-0378">Hydrolase</keyword>
<evidence type="ECO:0000259" key="8">
    <source>
        <dbReference type="Pfam" id="PF02272"/>
    </source>
</evidence>
<keyword evidence="6" id="KW-0175">Coiled coil</keyword>
<dbReference type="AlphaFoldDB" id="I3Y742"/>
<feature type="domain" description="RecJ OB" evidence="9">
    <location>
        <begin position="488"/>
        <end position="589"/>
    </location>
</feature>
<dbReference type="FunFam" id="3.90.1640.30:FF:000001">
    <property type="entry name" value="Single-stranded-DNA-specific exonuclease RecJ"/>
    <property type="match status" value="1"/>
</dbReference>
<name>I3Y742_THIV6</name>
<dbReference type="GO" id="GO:0008409">
    <property type="term" value="F:5'-3' exonuclease activity"/>
    <property type="evidence" value="ECO:0007669"/>
    <property type="project" value="InterPro"/>
</dbReference>
<dbReference type="Pfam" id="PF01368">
    <property type="entry name" value="DHH"/>
    <property type="match status" value="1"/>
</dbReference>
<dbReference type="GO" id="GO:0006310">
    <property type="term" value="P:DNA recombination"/>
    <property type="evidence" value="ECO:0007669"/>
    <property type="project" value="InterPro"/>
</dbReference>
<proteinExistence type="inferred from homology"/>
<keyword evidence="11" id="KW-1185">Reference proteome</keyword>
<dbReference type="Pfam" id="PF02272">
    <property type="entry name" value="DHHA1"/>
    <property type="match status" value="1"/>
</dbReference>
<dbReference type="Gene3D" id="3.10.310.30">
    <property type="match status" value="1"/>
</dbReference>
<protein>
    <recommendedName>
        <fullName evidence="2">Single-stranded-DNA-specific exonuclease RecJ</fullName>
    </recommendedName>
</protein>
<evidence type="ECO:0000256" key="5">
    <source>
        <dbReference type="ARBA" id="ARBA00022839"/>
    </source>
</evidence>
<evidence type="ECO:0000256" key="2">
    <source>
        <dbReference type="ARBA" id="ARBA00019841"/>
    </source>
</evidence>
<dbReference type="NCBIfam" id="TIGR00644">
    <property type="entry name" value="recJ"/>
    <property type="match status" value="1"/>
</dbReference>
<evidence type="ECO:0000259" key="9">
    <source>
        <dbReference type="Pfam" id="PF17768"/>
    </source>
</evidence>
<evidence type="ECO:0000256" key="6">
    <source>
        <dbReference type="SAM" id="Coils"/>
    </source>
</evidence>
<evidence type="ECO:0000313" key="11">
    <source>
        <dbReference type="Proteomes" id="UP000006062"/>
    </source>
</evidence>
<dbReference type="InterPro" id="IPR051673">
    <property type="entry name" value="SSDNA_exonuclease_RecJ"/>
</dbReference>
<evidence type="ECO:0000313" key="10">
    <source>
        <dbReference type="EMBL" id="AFL72810.1"/>
    </source>
</evidence>
<dbReference type="KEGG" id="tvi:Thivi_0758"/>
<evidence type="ECO:0000259" key="7">
    <source>
        <dbReference type="Pfam" id="PF01368"/>
    </source>
</evidence>